<gene>
    <name evidence="1" type="ORF">WBA_LOCUS5592</name>
</gene>
<dbReference type="EMBL" id="UYWW01002839">
    <property type="protein sequence ID" value="VDM12206.1"/>
    <property type="molecule type" value="Genomic_DNA"/>
</dbReference>
<organism evidence="1 2">
    <name type="scientific">Wuchereria bancrofti</name>
    <dbReference type="NCBI Taxonomy" id="6293"/>
    <lineage>
        <taxon>Eukaryota</taxon>
        <taxon>Metazoa</taxon>
        <taxon>Ecdysozoa</taxon>
        <taxon>Nematoda</taxon>
        <taxon>Chromadorea</taxon>
        <taxon>Rhabditida</taxon>
        <taxon>Spirurina</taxon>
        <taxon>Spiruromorpha</taxon>
        <taxon>Filarioidea</taxon>
        <taxon>Onchocercidae</taxon>
        <taxon>Wuchereria</taxon>
    </lineage>
</organism>
<protein>
    <recommendedName>
        <fullName evidence="3">C3H1-type domain-containing protein</fullName>
    </recommendedName>
</protein>
<reference evidence="1 2" key="1">
    <citation type="submission" date="2018-11" db="EMBL/GenBank/DDBJ databases">
        <authorList>
            <consortium name="Pathogen Informatics"/>
        </authorList>
    </citation>
    <scope>NUCLEOTIDE SEQUENCE [LARGE SCALE GENOMIC DNA]</scope>
</reference>
<sequence length="433" mass="47643">MNAVSLLEARIRACSPNNGVLVTSTTDAYRLEILTSAHFLSNIKIARLTNASNGRPNIQYPNTSTDIGTLEATIGNSFNAAIPQPLAVPYSVMLPLNFIQQLAFPLRLDITSAAIAHVDTAAAAAAAAAATTIFNIASAATAAANITTHTAIPQHTTSTAAAAATATATATFDPYVAEQIAAATATSQLLQEQHELQQQVMQQLKVNDCNMNDTIIGYEQNKNKEIEDDSKSHKEVKIEVFTEDEDDYGVEEDDVCALNQNDNRNSWEMECNKSLNENTNMAMNHASYDGAANCDVAEYINEYPPLPNTESGSPLCYSAVVKDCSNVATPQRNTSSMTSVSTQMSQWDQMVIERGGKFNKPAPQCIHWNNPKHRLDFPCRFWHPREQCRYYPNCSNTADECGFAHPFCGDFCRCPRGKRDPQKNHRIPEEKYF</sequence>
<dbReference type="OMA" id="FAHPFCG"/>
<name>A0A3P7DYN6_WUCBA</name>
<dbReference type="InParanoid" id="A0A3P7DYN6"/>
<keyword evidence="2" id="KW-1185">Reference proteome</keyword>
<dbReference type="AlphaFoldDB" id="A0A3P7DYN6"/>
<dbReference type="Proteomes" id="UP000270924">
    <property type="component" value="Unassembled WGS sequence"/>
</dbReference>
<evidence type="ECO:0000313" key="1">
    <source>
        <dbReference type="EMBL" id="VDM12206.1"/>
    </source>
</evidence>
<evidence type="ECO:0008006" key="3">
    <source>
        <dbReference type="Google" id="ProtNLM"/>
    </source>
</evidence>
<evidence type="ECO:0000313" key="2">
    <source>
        <dbReference type="Proteomes" id="UP000270924"/>
    </source>
</evidence>
<feature type="non-terminal residue" evidence="1">
    <location>
        <position position="433"/>
    </location>
</feature>
<accession>A0A3P7DYN6</accession>
<dbReference type="OrthoDB" id="5876224at2759"/>
<proteinExistence type="predicted"/>